<feature type="region of interest" description="Disordered" evidence="4">
    <location>
        <begin position="441"/>
        <end position="494"/>
    </location>
</feature>
<evidence type="ECO:0000256" key="1">
    <source>
        <dbReference type="ARBA" id="ARBA00022737"/>
    </source>
</evidence>
<organism evidence="6 7">
    <name type="scientific">Neolentinus lepideus HHB14362 ss-1</name>
    <dbReference type="NCBI Taxonomy" id="1314782"/>
    <lineage>
        <taxon>Eukaryota</taxon>
        <taxon>Fungi</taxon>
        <taxon>Dikarya</taxon>
        <taxon>Basidiomycota</taxon>
        <taxon>Agaricomycotina</taxon>
        <taxon>Agaricomycetes</taxon>
        <taxon>Gloeophyllales</taxon>
        <taxon>Gloeophyllaceae</taxon>
        <taxon>Neolentinus</taxon>
    </lineage>
</organism>
<comment type="function">
    <text evidence="3">Component of the cleavage factor IA (CFIA) complex, which is involved in the endonucleolytic cleavage during polyadenylation-dependent pre-mRNA 3'-end formation.</text>
</comment>
<dbReference type="STRING" id="1314782.A0A165R1S8"/>
<evidence type="ECO:0000256" key="3">
    <source>
        <dbReference type="RuleBase" id="RU369035"/>
    </source>
</evidence>
<dbReference type="OrthoDB" id="26282at2759"/>
<proteinExistence type="predicted"/>
<dbReference type="GO" id="GO:0180010">
    <property type="term" value="P:co-transcriptional mRNA 3'-end processing, cleavage and polyadenylation pathway"/>
    <property type="evidence" value="ECO:0007669"/>
    <property type="project" value="UniProtKB-UniRule"/>
</dbReference>
<dbReference type="GO" id="GO:0003729">
    <property type="term" value="F:mRNA binding"/>
    <property type="evidence" value="ECO:0007669"/>
    <property type="project" value="TreeGrafter"/>
</dbReference>
<dbReference type="Proteomes" id="UP000076761">
    <property type="component" value="Unassembled WGS sequence"/>
</dbReference>
<dbReference type="PANTHER" id="PTHR19980:SF0">
    <property type="entry name" value="CLEAVAGE STIMULATION FACTOR SUBUNIT 3"/>
    <property type="match status" value="1"/>
</dbReference>
<feature type="compositionally biased region" description="Basic and acidic residues" evidence="4">
    <location>
        <begin position="751"/>
        <end position="763"/>
    </location>
</feature>
<evidence type="ECO:0000256" key="4">
    <source>
        <dbReference type="SAM" id="MobiDB-lite"/>
    </source>
</evidence>
<feature type="compositionally biased region" description="Basic and acidic residues" evidence="4">
    <location>
        <begin position="771"/>
        <end position="794"/>
    </location>
</feature>
<sequence>MSEPQDVSFSDVGQKTEQTEDILNALQALQNNQLQPGEGSQETIAAYDNGDANENGASMETVATEPAEPAEPPSEWDLVQTRLHDNPHDTDAWHKLVDLAESSGDIEKIKKAYDSLLQTYPNTSAAQIAYITHFLDSGEFQQAQALFIKFLRTSPDVELWKFYLTYVRRMNTSPATRDEVQKAYEFALKTVGQDKDSGEIWSDYIQFIKSREISTTWEEQQKMDALRKIYHRAIPIPLENLDKLWTDYETFEMGLNKVTGKKFISDLSPSNVQARTAYRQLQRHVALLFPPAPPTSSGRPHLHLPSPPTFTPPERALVGQWKAYLKWEESNPLDIEEKDKATFIQRVQMVYRKAVIRMRFFAEIWYMAYVWTKSIGKQQEAVALLEAGIEGNPSSFLLNLAYAEELEIRGEKEKVHKVYEKFLETLSKELDELEKKITPQPSFNANMPMAGNGNGGGTNGVTAAAVWQGSGGPASNNSSFNSQSSDETPTKTKELADRRTEYGLVYIMYIRFARRAENEKSARSIFARARKDRWTSWEVYEAHALMEYHCQKETLATSRIFEAGLKMFGNEVEFVLRYLAFLISINDENNARALFERVIGTFPPDKARPLWERWARYVYQYQNLETALNLEKRISEVYPTDPPIKRFAQRHTYLGTDVIAARDLGFAFARQPAAAASTSSTSNALAGRSDTLQSLLAASKDPNANAAFQTQQPSSGHKRAPSPDYKRRDEGASRQGDGPPLHKRARASPPPRDRDRDRWDGPPRRYGSPAWDRERDRRGPPLRRPEPEREEEKPTALPQILTWFVGQLPSAAAFNAYGEPAFRTDDLMQVFRNAIIPSVTRSRSPPPPPPRPTRPPPDYGPYQGPGGGRGGRRY</sequence>
<dbReference type="SMART" id="SM00386">
    <property type="entry name" value="HAT"/>
    <property type="match status" value="9"/>
</dbReference>
<protein>
    <recommendedName>
        <fullName evidence="3">mRNA 3'-end-processing protein RNA14</fullName>
    </recommendedName>
</protein>
<feature type="compositionally biased region" description="Polar residues" evidence="4">
    <location>
        <begin position="706"/>
        <end position="715"/>
    </location>
</feature>
<keyword evidence="3" id="KW-0507">mRNA processing</keyword>
<dbReference type="InterPro" id="IPR003107">
    <property type="entry name" value="HAT"/>
</dbReference>
<dbReference type="FunCoup" id="A0A165R1S8">
    <property type="interactions" value="884"/>
</dbReference>
<feature type="region of interest" description="Disordered" evidence="4">
    <location>
        <begin position="31"/>
        <end position="56"/>
    </location>
</feature>
<feature type="compositionally biased region" description="Polar residues" evidence="4">
    <location>
        <begin position="1"/>
        <end position="16"/>
    </location>
</feature>
<comment type="subcellular location">
    <subcellularLocation>
        <location evidence="3">Nucleus</location>
    </subcellularLocation>
    <subcellularLocation>
        <location evidence="3">Cytoplasm</location>
    </subcellularLocation>
    <text evidence="3">Nucleus and/or cytoplasm.</text>
</comment>
<keyword evidence="3" id="KW-0963">Cytoplasm</keyword>
<dbReference type="SUPFAM" id="SSF48452">
    <property type="entry name" value="TPR-like"/>
    <property type="match status" value="2"/>
</dbReference>
<feature type="compositionally biased region" description="Pro residues" evidence="4">
    <location>
        <begin position="844"/>
        <end position="859"/>
    </location>
</feature>
<dbReference type="GO" id="GO:0005634">
    <property type="term" value="C:nucleus"/>
    <property type="evidence" value="ECO:0007669"/>
    <property type="project" value="UniProtKB-SubCell"/>
</dbReference>
<keyword evidence="1" id="KW-0677">Repeat</keyword>
<keyword evidence="2 3" id="KW-0539">Nucleus</keyword>
<feature type="compositionally biased region" description="Gly residues" evidence="4">
    <location>
        <begin position="863"/>
        <end position="874"/>
    </location>
</feature>
<dbReference type="InterPro" id="IPR011990">
    <property type="entry name" value="TPR-like_helical_dom_sf"/>
</dbReference>
<dbReference type="InterPro" id="IPR008847">
    <property type="entry name" value="Suf"/>
</dbReference>
<feature type="domain" description="Suppressor of forked" evidence="5">
    <location>
        <begin position="79"/>
        <end position="664"/>
    </location>
</feature>
<keyword evidence="7" id="KW-1185">Reference proteome</keyword>
<name>A0A165R1S8_9AGAM</name>
<feature type="region of interest" description="Disordered" evidence="4">
    <location>
        <begin position="837"/>
        <end position="874"/>
    </location>
</feature>
<feature type="region of interest" description="Disordered" evidence="4">
    <location>
        <begin position="1"/>
        <end position="20"/>
    </location>
</feature>
<gene>
    <name evidence="6" type="ORF">NEOLEDRAFT_1136813</name>
</gene>
<dbReference type="GO" id="GO:0005737">
    <property type="term" value="C:cytoplasm"/>
    <property type="evidence" value="ECO:0007669"/>
    <property type="project" value="UniProtKB-SubCell"/>
</dbReference>
<feature type="compositionally biased region" description="Low complexity" evidence="4">
    <location>
        <begin position="475"/>
        <end position="485"/>
    </location>
</feature>
<dbReference type="InterPro" id="IPR045243">
    <property type="entry name" value="Rna14-like"/>
</dbReference>
<evidence type="ECO:0000256" key="2">
    <source>
        <dbReference type="ARBA" id="ARBA00023242"/>
    </source>
</evidence>
<evidence type="ECO:0000259" key="5">
    <source>
        <dbReference type="Pfam" id="PF05843"/>
    </source>
</evidence>
<dbReference type="Gene3D" id="1.25.40.1040">
    <property type="match status" value="2"/>
</dbReference>
<reference evidence="6 7" key="1">
    <citation type="journal article" date="2016" name="Mol. Biol. Evol.">
        <title>Comparative Genomics of Early-Diverging Mushroom-Forming Fungi Provides Insights into the Origins of Lignocellulose Decay Capabilities.</title>
        <authorList>
            <person name="Nagy L.G."/>
            <person name="Riley R."/>
            <person name="Tritt A."/>
            <person name="Adam C."/>
            <person name="Daum C."/>
            <person name="Floudas D."/>
            <person name="Sun H."/>
            <person name="Yadav J.S."/>
            <person name="Pangilinan J."/>
            <person name="Larsson K.H."/>
            <person name="Matsuura K."/>
            <person name="Barry K."/>
            <person name="Labutti K."/>
            <person name="Kuo R."/>
            <person name="Ohm R.A."/>
            <person name="Bhattacharya S.S."/>
            <person name="Shirouzu T."/>
            <person name="Yoshinaga Y."/>
            <person name="Martin F.M."/>
            <person name="Grigoriev I.V."/>
            <person name="Hibbett D.S."/>
        </authorList>
    </citation>
    <scope>NUCLEOTIDE SEQUENCE [LARGE SCALE GENOMIC DNA]</scope>
    <source>
        <strain evidence="6 7">HHB14362 ss-1</strain>
    </source>
</reference>
<evidence type="ECO:0000313" key="7">
    <source>
        <dbReference type="Proteomes" id="UP000076761"/>
    </source>
</evidence>
<dbReference type="EMBL" id="KV425587">
    <property type="protein sequence ID" value="KZT23187.1"/>
    <property type="molecule type" value="Genomic_DNA"/>
</dbReference>
<dbReference type="Pfam" id="PF05843">
    <property type="entry name" value="Suf"/>
    <property type="match status" value="1"/>
</dbReference>
<feature type="region of interest" description="Disordered" evidence="4">
    <location>
        <begin position="706"/>
        <end position="795"/>
    </location>
</feature>
<evidence type="ECO:0000313" key="6">
    <source>
        <dbReference type="EMBL" id="KZT23187.1"/>
    </source>
</evidence>
<accession>A0A165R1S8</accession>
<dbReference type="PANTHER" id="PTHR19980">
    <property type="entry name" value="RNA CLEAVAGE STIMULATION FACTOR"/>
    <property type="match status" value="1"/>
</dbReference>
<dbReference type="InParanoid" id="A0A165R1S8"/>
<dbReference type="AlphaFoldDB" id="A0A165R1S8"/>